<dbReference type="Gene3D" id="3.80.10.10">
    <property type="entry name" value="Ribonuclease Inhibitor"/>
    <property type="match status" value="1"/>
</dbReference>
<evidence type="ECO:0000313" key="1">
    <source>
        <dbReference type="Proteomes" id="UP000515125"/>
    </source>
</evidence>
<protein>
    <submittedName>
        <fullName evidence="2">Uncharacterized protein LOC113147408</fullName>
    </submittedName>
</protein>
<dbReference type="GeneID" id="113147408"/>
<evidence type="ECO:0000313" key="2">
    <source>
        <dbReference type="RefSeq" id="XP_026193672.1"/>
    </source>
</evidence>
<dbReference type="RefSeq" id="XP_026193672.1">
    <property type="nucleotide sequence ID" value="XM_026337887.1"/>
</dbReference>
<gene>
    <name evidence="2" type="primary">LOC113147408</name>
</gene>
<reference evidence="2" key="1">
    <citation type="submission" date="2025-08" db="UniProtKB">
        <authorList>
            <consortium name="RefSeq"/>
        </authorList>
    </citation>
    <scope>IDENTIFICATION</scope>
</reference>
<sequence>MEAEITPSCFVFDEPFTSQRLQQLLDSVQNGAELETSEKVPQKESASNSFRQYSVKNMQGFRHLLLVNADLTPKILEQVVNGILSSCLSQRLLSVSLDDNALGEEAAPSVFRLLQQIPNLRVLSLRNTGITDGFLSRIIGFCAQMKKRDESIMVSGSYLAPLPLASSGCSASTSTANGPHTGEVTRRSLSTPKALCITQIDVRNNGLLTPRGALALAAGKCFFSQGLRIFSDLQLPEDSH</sequence>
<keyword evidence="1" id="KW-1185">Reference proteome</keyword>
<dbReference type="OrthoDB" id="10323235at2759"/>
<organism evidence="1 2">
    <name type="scientific">Cyclospora cayetanensis</name>
    <dbReference type="NCBI Taxonomy" id="88456"/>
    <lineage>
        <taxon>Eukaryota</taxon>
        <taxon>Sar</taxon>
        <taxon>Alveolata</taxon>
        <taxon>Apicomplexa</taxon>
        <taxon>Conoidasida</taxon>
        <taxon>Coccidia</taxon>
        <taxon>Eucoccidiorida</taxon>
        <taxon>Eimeriorina</taxon>
        <taxon>Eimeriidae</taxon>
        <taxon>Cyclospora</taxon>
    </lineage>
</organism>
<accession>A0A6P6S1X9</accession>
<name>A0A6P6S1X9_9EIME</name>
<dbReference type="InterPro" id="IPR032675">
    <property type="entry name" value="LRR_dom_sf"/>
</dbReference>
<proteinExistence type="predicted"/>
<dbReference type="Proteomes" id="UP000515125">
    <property type="component" value="Unplaced"/>
</dbReference>
<dbReference type="SUPFAM" id="SSF52047">
    <property type="entry name" value="RNI-like"/>
    <property type="match status" value="1"/>
</dbReference>
<dbReference type="AlphaFoldDB" id="A0A6P6S1X9"/>